<keyword evidence="3" id="KW-1185">Reference proteome</keyword>
<evidence type="ECO:0000313" key="3">
    <source>
        <dbReference type="Proteomes" id="UP000664132"/>
    </source>
</evidence>
<name>A0A8H7TFY6_9HELO</name>
<accession>A0A8H7TFY6</accession>
<dbReference type="OrthoDB" id="10407946at2759"/>
<proteinExistence type="predicted"/>
<feature type="region of interest" description="Disordered" evidence="1">
    <location>
        <begin position="1"/>
        <end position="32"/>
    </location>
</feature>
<organism evidence="2 3">
    <name type="scientific">Cadophora malorum</name>
    <dbReference type="NCBI Taxonomy" id="108018"/>
    <lineage>
        <taxon>Eukaryota</taxon>
        <taxon>Fungi</taxon>
        <taxon>Dikarya</taxon>
        <taxon>Ascomycota</taxon>
        <taxon>Pezizomycotina</taxon>
        <taxon>Leotiomycetes</taxon>
        <taxon>Helotiales</taxon>
        <taxon>Ploettnerulaceae</taxon>
        <taxon>Cadophora</taxon>
    </lineage>
</organism>
<dbReference type="EMBL" id="JAFJYH010000076">
    <property type="protein sequence ID" value="KAG4420859.1"/>
    <property type="molecule type" value="Genomic_DNA"/>
</dbReference>
<gene>
    <name evidence="2" type="ORF">IFR04_006041</name>
</gene>
<reference evidence="2" key="1">
    <citation type="submission" date="2021-02" db="EMBL/GenBank/DDBJ databases">
        <title>Genome sequence Cadophora malorum strain M34.</title>
        <authorList>
            <person name="Stefanovic E."/>
            <person name="Vu D."/>
            <person name="Scully C."/>
            <person name="Dijksterhuis J."/>
            <person name="Roader J."/>
            <person name="Houbraken J."/>
        </authorList>
    </citation>
    <scope>NUCLEOTIDE SEQUENCE</scope>
    <source>
        <strain evidence="2">M34</strain>
    </source>
</reference>
<protein>
    <submittedName>
        <fullName evidence="2">Uncharacterized protein</fullName>
    </submittedName>
</protein>
<comment type="caution">
    <text evidence="2">The sequence shown here is derived from an EMBL/GenBank/DDBJ whole genome shotgun (WGS) entry which is preliminary data.</text>
</comment>
<dbReference type="Proteomes" id="UP000664132">
    <property type="component" value="Unassembled WGS sequence"/>
</dbReference>
<evidence type="ECO:0000256" key="1">
    <source>
        <dbReference type="SAM" id="MobiDB-lite"/>
    </source>
</evidence>
<dbReference type="AlphaFoldDB" id="A0A8H7TFY6"/>
<sequence length="265" mass="29620">MPDHTASGVDEANVSKTSNMMAIPDEHSLHPTDRDWDTAKVYEHLESAVAGAGDRLVMGPTSEDVLFLTDFLARVRTMPLSDFLDSRVSDFPQQFNQMTELSRAMDRGDAQADEAIAFHKECNKIDAKHLLSILADEKAFYESTLYRVTTILLILAVYGDGHEYPADEQFAQSCAVRICQCTQALRANEVPAESKGAVDILCNASQNIAWSCITQTQLRIFCRLTGLLMYNDHVDPEGEVEPFVDFGAIMRRHQEQHPELGPIQK</sequence>
<evidence type="ECO:0000313" key="2">
    <source>
        <dbReference type="EMBL" id="KAG4420859.1"/>
    </source>
</evidence>